<evidence type="ECO:0000313" key="6">
    <source>
        <dbReference type="EMBL" id="PXF41545.1"/>
    </source>
</evidence>
<comment type="subcellular location">
    <subcellularLocation>
        <location evidence="1">Nucleus</location>
    </subcellularLocation>
</comment>
<reference evidence="6 7" key="1">
    <citation type="journal article" date="2018" name="Mol. Biol. Evol.">
        <title>Analysis of the draft genome of the red seaweed Gracilariopsis chorda provides insights into genome size evolution in Rhodophyta.</title>
        <authorList>
            <person name="Lee J."/>
            <person name="Yang E.C."/>
            <person name="Graf L."/>
            <person name="Yang J.H."/>
            <person name="Qiu H."/>
            <person name="Zel Zion U."/>
            <person name="Chan C.X."/>
            <person name="Stephens T.G."/>
            <person name="Weber A.P.M."/>
            <person name="Boo G.H."/>
            <person name="Boo S.M."/>
            <person name="Kim K.M."/>
            <person name="Shin Y."/>
            <person name="Jung M."/>
            <person name="Lee S.J."/>
            <person name="Yim H.S."/>
            <person name="Lee J.H."/>
            <person name="Bhattacharya D."/>
            <person name="Yoon H.S."/>
        </authorList>
    </citation>
    <scope>NUCLEOTIDE SEQUENCE [LARGE SCALE GENOMIC DNA]</scope>
    <source>
        <strain evidence="6 7">SKKU-2015</strain>
        <tissue evidence="6">Whole body</tissue>
    </source>
</reference>
<dbReference type="PANTHER" id="PTHR12972:SF0">
    <property type="entry name" value="PROTEIN DOWNSTREAM NEIGHBOR OF SON"/>
    <property type="match status" value="1"/>
</dbReference>
<evidence type="ECO:0000256" key="5">
    <source>
        <dbReference type="SAM" id="MobiDB-lite"/>
    </source>
</evidence>
<dbReference type="EMBL" id="NBIV01000210">
    <property type="protein sequence ID" value="PXF41545.1"/>
    <property type="molecule type" value="Genomic_DNA"/>
</dbReference>
<feature type="region of interest" description="Disordered" evidence="5">
    <location>
        <begin position="120"/>
        <end position="148"/>
    </location>
</feature>
<protein>
    <submittedName>
        <fullName evidence="6">Uncharacterized protein</fullName>
    </submittedName>
</protein>
<proteinExistence type="inferred from homology"/>
<keyword evidence="3" id="KW-0539">Nucleus</keyword>
<evidence type="ECO:0000313" key="7">
    <source>
        <dbReference type="Proteomes" id="UP000247409"/>
    </source>
</evidence>
<comment type="caution">
    <text evidence="6">The sequence shown here is derived from an EMBL/GenBank/DDBJ whole genome shotgun (WGS) entry which is preliminary data.</text>
</comment>
<name>A0A2V3IHG6_9FLOR</name>
<evidence type="ECO:0000256" key="3">
    <source>
        <dbReference type="ARBA" id="ARBA00023242"/>
    </source>
</evidence>
<dbReference type="GO" id="GO:0005634">
    <property type="term" value="C:nucleus"/>
    <property type="evidence" value="ECO:0007669"/>
    <property type="project" value="UniProtKB-SubCell"/>
</dbReference>
<evidence type="ECO:0000256" key="4">
    <source>
        <dbReference type="ARBA" id="ARBA00025806"/>
    </source>
</evidence>
<dbReference type="PANTHER" id="PTHR12972">
    <property type="entry name" value="DOWNSTREAM NEIGHBOR OF SON"/>
    <property type="match status" value="1"/>
</dbReference>
<feature type="region of interest" description="Disordered" evidence="5">
    <location>
        <begin position="1"/>
        <end position="84"/>
    </location>
</feature>
<dbReference type="STRING" id="448386.A0A2V3IHG6"/>
<dbReference type="InterPro" id="IPR024861">
    <property type="entry name" value="Donson"/>
</dbReference>
<accession>A0A2V3IHG6</accession>
<evidence type="ECO:0000256" key="1">
    <source>
        <dbReference type="ARBA" id="ARBA00004123"/>
    </source>
</evidence>
<comment type="similarity">
    <text evidence="4">Belongs to the DONSON family.</text>
</comment>
<sequence length="539" mass="59283">MQTLALQNYCPPPFQSAATSPRKLECPRCDPAAPLSRSTKSMCGTMSPPRKRPRTQPISAKRPPPPPRQTRSRPAPQDENSRPRTLVDLLGRSSSRAEQVLGDNAPSDAWSVLANTLDNLPSESRQNSTHSHQPAPPSAPDLQEPSNEHLPLDLSIKTAITVISSRSLAWTTIRGQAEEYEALRDLLSDVDALVDAEPTKPPLGTDAVAHSHPPSEPFIRAKRLFYRALLHFRYPCTTLPPVISRRWQSVFNPTSRATPDSALQEATHVAMERLRLWQSALQSLFFGYKRGHIDHFYVILPSTALLFSHAVVHNQPRPVRNGRSHHRRGTHSHSTTELTLRACFAKGSPGLRSLLSDYAVPFKIEHGSDRTGGETDPCVVAEGVLAVQAVYNFALAVGHKISNATDVPILLCDKPFRGGTAMSAQVTDVDETNVIDSHGGPTRLRYSVKVNGLLTPRQLTAICKAFVATQDHDYSVQLKTEPRSEMLNVSEHLIGQLNNIASGNSYQPPSTRVQGRRVLSRIVAAAGSRNFSLYTRAVE</sequence>
<organism evidence="6 7">
    <name type="scientific">Gracilariopsis chorda</name>
    <dbReference type="NCBI Taxonomy" id="448386"/>
    <lineage>
        <taxon>Eukaryota</taxon>
        <taxon>Rhodophyta</taxon>
        <taxon>Florideophyceae</taxon>
        <taxon>Rhodymeniophycidae</taxon>
        <taxon>Gracilariales</taxon>
        <taxon>Gracilariaceae</taxon>
        <taxon>Gracilariopsis</taxon>
    </lineage>
</organism>
<dbReference type="AlphaFoldDB" id="A0A2V3IHG6"/>
<evidence type="ECO:0000256" key="2">
    <source>
        <dbReference type="ARBA" id="ARBA00022473"/>
    </source>
</evidence>
<feature type="compositionally biased region" description="Polar residues" evidence="5">
    <location>
        <begin position="120"/>
        <end position="132"/>
    </location>
</feature>
<dbReference type="GO" id="GO:0033260">
    <property type="term" value="P:nuclear DNA replication"/>
    <property type="evidence" value="ECO:0007669"/>
    <property type="project" value="TreeGrafter"/>
</dbReference>
<dbReference type="OrthoDB" id="534063at2759"/>
<keyword evidence="7" id="KW-1185">Reference proteome</keyword>
<keyword evidence="2" id="KW-0217">Developmental protein</keyword>
<gene>
    <name evidence="6" type="ORF">BWQ96_08748</name>
</gene>
<dbReference type="Proteomes" id="UP000247409">
    <property type="component" value="Unassembled WGS sequence"/>
</dbReference>